<evidence type="ECO:0000313" key="3">
    <source>
        <dbReference type="Proteomes" id="UP001139494"/>
    </source>
</evidence>
<accession>A0A9R1CS30</accession>
<sequence length="168" mass="17728">MKRRTALAGAATALAAGLAGCSSGDNDTTNNDQNPVEPGDNTAGERTSQSLRLTVGEDLADSEWQSVSATYPRDRFVVQSAQHEAIGLGVDSSGDGNADEEFEASAISGVNNNNFSFSIELDTGYTLMQGDTVLVEYPAVDNPSEPGEYEVEMAVNEVRTETATITIE</sequence>
<feature type="compositionally biased region" description="Polar residues" evidence="1">
    <location>
        <begin position="23"/>
        <end position="34"/>
    </location>
</feature>
<dbReference type="RefSeq" id="WP_256030288.1">
    <property type="nucleotide sequence ID" value="NZ_JAHLKM010000020.1"/>
</dbReference>
<proteinExistence type="predicted"/>
<protein>
    <submittedName>
        <fullName evidence="2">Uncharacterized protein</fullName>
    </submittedName>
</protein>
<dbReference type="EMBL" id="JAHLKM010000020">
    <property type="protein sequence ID" value="MCQ4334253.1"/>
    <property type="molecule type" value="Genomic_DNA"/>
</dbReference>
<dbReference type="Proteomes" id="UP001139494">
    <property type="component" value="Unassembled WGS sequence"/>
</dbReference>
<name>A0A9R1CS30_9EURY</name>
<gene>
    <name evidence="2" type="ORF">KM295_12340</name>
</gene>
<organism evidence="2 3">
    <name type="scientific">Natronomonas aquatica</name>
    <dbReference type="NCBI Taxonomy" id="2841590"/>
    <lineage>
        <taxon>Archaea</taxon>
        <taxon>Methanobacteriati</taxon>
        <taxon>Methanobacteriota</taxon>
        <taxon>Stenosarchaea group</taxon>
        <taxon>Halobacteria</taxon>
        <taxon>Halobacteriales</taxon>
        <taxon>Natronomonadaceae</taxon>
        <taxon>Natronomonas</taxon>
    </lineage>
</organism>
<evidence type="ECO:0000256" key="1">
    <source>
        <dbReference type="SAM" id="MobiDB-lite"/>
    </source>
</evidence>
<dbReference type="AlphaFoldDB" id="A0A9R1CS30"/>
<evidence type="ECO:0000313" key="2">
    <source>
        <dbReference type="EMBL" id="MCQ4334253.1"/>
    </source>
</evidence>
<dbReference type="PROSITE" id="PS51257">
    <property type="entry name" value="PROKAR_LIPOPROTEIN"/>
    <property type="match status" value="1"/>
</dbReference>
<comment type="caution">
    <text evidence="2">The sequence shown here is derived from an EMBL/GenBank/DDBJ whole genome shotgun (WGS) entry which is preliminary data.</text>
</comment>
<reference evidence="2" key="1">
    <citation type="journal article" date="2023" name="Front. Microbiol.">
        <title>Genomic-based phylogenetic and metabolic analyses of the genus Natronomonas, and description of Natronomonas aquatica sp. nov.</title>
        <authorList>
            <person name="Garcia-Roldan A."/>
            <person name="Duran-Viseras A."/>
            <person name="de la Haba R.R."/>
            <person name="Corral P."/>
            <person name="Sanchez-Porro C."/>
            <person name="Ventosa A."/>
        </authorList>
    </citation>
    <scope>NUCLEOTIDE SEQUENCE</scope>
    <source>
        <strain evidence="2">F2-12</strain>
    </source>
</reference>
<keyword evidence="3" id="KW-1185">Reference proteome</keyword>
<feature type="region of interest" description="Disordered" evidence="1">
    <location>
        <begin position="18"/>
        <end position="47"/>
    </location>
</feature>